<dbReference type="Pfam" id="PF04545">
    <property type="entry name" value="Sigma70_r4"/>
    <property type="match status" value="1"/>
</dbReference>
<dbReference type="InterPro" id="IPR036388">
    <property type="entry name" value="WH-like_DNA-bd_sf"/>
</dbReference>
<dbReference type="SUPFAM" id="SSF88659">
    <property type="entry name" value="Sigma3 and sigma4 domains of RNA polymerase sigma factors"/>
    <property type="match status" value="2"/>
</dbReference>
<sequence length="318" mass="35906">MTNSAYNSPLAADSIILYLNEIGDEPLLTFGQEQDLARLMQEGHEARHRLDHLDHETQPLTLTERQQLEARVLAGERARAQLIHSNLRLVVSIARRYQGHGLSLLDLIQEGSLGLMRAVDKFDPTRGLKFSTYATYWIRQSVGRAIADQGRTVRLPVHLGERLSRLARMRQQLTQMLDRDPTCEELAEALGLTPEQVTKAEQAALVPASLDEPHTDDGTGSLAEVISDPLQPSPLDQISHGLLRQDLSEALALLTPRERNILQLRYGLSGELAMTLEQIGRRLGLTRERVRQLESEALRKLRDPMLGRRLHGYFEERE</sequence>
<evidence type="ECO:0000256" key="3">
    <source>
        <dbReference type="ARBA" id="ARBA00023082"/>
    </source>
</evidence>
<reference evidence="9 10" key="1">
    <citation type="submission" date="2016-05" db="EMBL/GenBank/DDBJ databases">
        <authorList>
            <person name="Lavstsen T."/>
            <person name="Jespersen J.S."/>
        </authorList>
    </citation>
    <scope>NUCLEOTIDE SEQUENCE [LARGE SCALE GENOMIC DNA]</scope>
    <source>
        <strain evidence="9 10">B7-9</strain>
    </source>
</reference>
<evidence type="ECO:0000313" key="9">
    <source>
        <dbReference type="EMBL" id="PDV96954.1"/>
    </source>
</evidence>
<dbReference type="InterPro" id="IPR009042">
    <property type="entry name" value="RNA_pol_sigma70_r1_2"/>
</dbReference>
<dbReference type="GO" id="GO:0003677">
    <property type="term" value="F:DNA binding"/>
    <property type="evidence" value="ECO:0007669"/>
    <property type="project" value="UniProtKB-KW"/>
</dbReference>
<accession>A0A2H3KGT2</accession>
<dbReference type="PROSITE" id="PS00715">
    <property type="entry name" value="SIGMA70_1"/>
    <property type="match status" value="1"/>
</dbReference>
<dbReference type="InterPro" id="IPR013325">
    <property type="entry name" value="RNA_pol_sigma_r2"/>
</dbReference>
<dbReference type="AlphaFoldDB" id="A0A2H3KGT2"/>
<keyword evidence="10" id="KW-1185">Reference proteome</keyword>
<dbReference type="Pfam" id="PF00140">
    <property type="entry name" value="Sigma70_r1_2"/>
    <property type="match status" value="1"/>
</dbReference>
<evidence type="ECO:0000313" key="10">
    <source>
        <dbReference type="Proteomes" id="UP000220922"/>
    </source>
</evidence>
<evidence type="ECO:0000256" key="1">
    <source>
        <dbReference type="ARBA" id="ARBA00007788"/>
    </source>
</evidence>
<keyword evidence="3 6" id="KW-0731">Sigma factor</keyword>
<proteinExistence type="inferred from homology"/>
<dbReference type="PROSITE" id="PS00716">
    <property type="entry name" value="SIGMA70_2"/>
    <property type="match status" value="1"/>
</dbReference>
<organism evidence="9 10">
    <name type="scientific">Candidatus Chloroploca asiatica</name>
    <dbReference type="NCBI Taxonomy" id="1506545"/>
    <lineage>
        <taxon>Bacteria</taxon>
        <taxon>Bacillati</taxon>
        <taxon>Chloroflexota</taxon>
        <taxon>Chloroflexia</taxon>
        <taxon>Chloroflexales</taxon>
        <taxon>Chloroflexineae</taxon>
        <taxon>Oscillochloridaceae</taxon>
        <taxon>Candidatus Chloroploca</taxon>
    </lineage>
</organism>
<dbReference type="NCBIfam" id="TIGR02937">
    <property type="entry name" value="sigma70-ECF"/>
    <property type="match status" value="1"/>
</dbReference>
<dbReference type="OrthoDB" id="9809557at2"/>
<comment type="function">
    <text evidence="6">Sigma factors are initiation factors that promote the attachment of RNA polymerase to specific initiation sites and are then released.</text>
</comment>
<keyword evidence="2 6" id="KW-0805">Transcription regulation</keyword>
<feature type="domain" description="RNA polymerase sigma-70" evidence="7">
    <location>
        <begin position="106"/>
        <end position="119"/>
    </location>
</feature>
<dbReference type="Gene3D" id="1.10.10.10">
    <property type="entry name" value="Winged helix-like DNA-binding domain superfamily/Winged helix DNA-binding domain"/>
    <property type="match status" value="2"/>
</dbReference>
<protein>
    <recommendedName>
        <fullName evidence="6">RNA polymerase sigma factor</fullName>
    </recommendedName>
</protein>
<dbReference type="InterPro" id="IPR007624">
    <property type="entry name" value="RNA_pol_sigma70_r3"/>
</dbReference>
<evidence type="ECO:0000256" key="4">
    <source>
        <dbReference type="ARBA" id="ARBA00023125"/>
    </source>
</evidence>
<dbReference type="InterPro" id="IPR000943">
    <property type="entry name" value="RNA_pol_sigma70"/>
</dbReference>
<evidence type="ECO:0000256" key="5">
    <source>
        <dbReference type="ARBA" id="ARBA00023163"/>
    </source>
</evidence>
<evidence type="ECO:0000259" key="7">
    <source>
        <dbReference type="PROSITE" id="PS00715"/>
    </source>
</evidence>
<dbReference type="PANTHER" id="PTHR30603">
    <property type="entry name" value="RNA POLYMERASE SIGMA FACTOR RPO"/>
    <property type="match status" value="1"/>
</dbReference>
<keyword evidence="5 6" id="KW-0804">Transcription</keyword>
<evidence type="ECO:0000256" key="6">
    <source>
        <dbReference type="RuleBase" id="RU362124"/>
    </source>
</evidence>
<comment type="similarity">
    <text evidence="1 6">Belongs to the sigma-70 factor family.</text>
</comment>
<dbReference type="EMBL" id="LYXE01000170">
    <property type="protein sequence ID" value="PDV96954.1"/>
    <property type="molecule type" value="Genomic_DNA"/>
</dbReference>
<gene>
    <name evidence="9" type="ORF">A9Q02_05275</name>
</gene>
<name>A0A2H3KGT2_9CHLR</name>
<feature type="domain" description="RNA polymerase sigma-70" evidence="8">
    <location>
        <begin position="275"/>
        <end position="301"/>
    </location>
</feature>
<comment type="caution">
    <text evidence="9">The sequence shown here is derived from an EMBL/GenBank/DDBJ whole genome shotgun (WGS) entry which is preliminary data.</text>
</comment>
<dbReference type="GO" id="GO:0016987">
    <property type="term" value="F:sigma factor activity"/>
    <property type="evidence" value="ECO:0007669"/>
    <property type="project" value="UniProtKB-KW"/>
</dbReference>
<dbReference type="CDD" id="cd06171">
    <property type="entry name" value="Sigma70_r4"/>
    <property type="match status" value="1"/>
</dbReference>
<dbReference type="Proteomes" id="UP000220922">
    <property type="component" value="Unassembled WGS sequence"/>
</dbReference>
<dbReference type="InterPro" id="IPR050239">
    <property type="entry name" value="Sigma-70_RNA_pol_init_factors"/>
</dbReference>
<dbReference type="Pfam" id="PF04542">
    <property type="entry name" value="Sigma70_r2"/>
    <property type="match status" value="1"/>
</dbReference>
<evidence type="ECO:0000256" key="2">
    <source>
        <dbReference type="ARBA" id="ARBA00023015"/>
    </source>
</evidence>
<dbReference type="InterPro" id="IPR007627">
    <property type="entry name" value="RNA_pol_sigma70_r2"/>
</dbReference>
<dbReference type="Gene3D" id="1.10.601.10">
    <property type="entry name" value="RNA Polymerase Primary Sigma Factor"/>
    <property type="match status" value="1"/>
</dbReference>
<dbReference type="PRINTS" id="PR00046">
    <property type="entry name" value="SIGMA70FCT"/>
</dbReference>
<keyword evidence="4 6" id="KW-0238">DNA-binding</keyword>
<dbReference type="InterPro" id="IPR014284">
    <property type="entry name" value="RNA_pol_sigma-70_dom"/>
</dbReference>
<dbReference type="SUPFAM" id="SSF88946">
    <property type="entry name" value="Sigma2 domain of RNA polymerase sigma factors"/>
    <property type="match status" value="1"/>
</dbReference>
<evidence type="ECO:0000259" key="8">
    <source>
        <dbReference type="PROSITE" id="PS00716"/>
    </source>
</evidence>
<dbReference type="GO" id="GO:0006352">
    <property type="term" value="P:DNA-templated transcription initiation"/>
    <property type="evidence" value="ECO:0007669"/>
    <property type="project" value="InterPro"/>
</dbReference>
<dbReference type="InterPro" id="IPR007630">
    <property type="entry name" value="RNA_pol_sigma70_r4"/>
</dbReference>
<dbReference type="FunFam" id="1.10.601.10:FF:000001">
    <property type="entry name" value="RNA polymerase sigma factor SigA"/>
    <property type="match status" value="1"/>
</dbReference>
<dbReference type="RefSeq" id="WP_097654897.1">
    <property type="nucleotide sequence ID" value="NZ_LYXE01000170.1"/>
</dbReference>
<dbReference type="InterPro" id="IPR013324">
    <property type="entry name" value="RNA_pol_sigma_r3/r4-like"/>
</dbReference>
<dbReference type="Pfam" id="PF04539">
    <property type="entry name" value="Sigma70_r3"/>
    <property type="match status" value="1"/>
</dbReference>
<dbReference type="PANTHER" id="PTHR30603:SF60">
    <property type="entry name" value="RNA POLYMERASE SIGMA FACTOR RPOD"/>
    <property type="match status" value="1"/>
</dbReference>